<evidence type="ECO:0000256" key="7">
    <source>
        <dbReference type="ARBA" id="ARBA00023609"/>
    </source>
</evidence>
<evidence type="ECO:0000256" key="1">
    <source>
        <dbReference type="ARBA" id="ARBA00004571"/>
    </source>
</evidence>
<evidence type="ECO:0000259" key="9">
    <source>
        <dbReference type="Pfam" id="PF04575"/>
    </source>
</evidence>
<dbReference type="OrthoDB" id="8606547at2"/>
<evidence type="ECO:0000313" key="12">
    <source>
        <dbReference type="Proteomes" id="UP000054123"/>
    </source>
</evidence>
<dbReference type="PATRIC" id="fig|1450449.3.peg.2278"/>
<comment type="caution">
    <text evidence="11">The sequence shown here is derived from an EMBL/GenBank/DDBJ whole genome shotgun (WGS) entry which is preliminary data.</text>
</comment>
<evidence type="ECO:0000256" key="5">
    <source>
        <dbReference type="ARBA" id="ARBA00023136"/>
    </source>
</evidence>
<dbReference type="RefSeq" id="WP_042804538.1">
    <property type="nucleotide sequence ID" value="NZ_AVSP01000019.1"/>
</dbReference>
<dbReference type="Pfam" id="PF04575">
    <property type="entry name" value="SlipAM"/>
    <property type="match status" value="1"/>
</dbReference>
<feature type="domain" description="Surface lipoprotein assembly modifier N-terminal TPR repeats region" evidence="10">
    <location>
        <begin position="62"/>
        <end position="166"/>
    </location>
</feature>
<feature type="signal peptide" evidence="8">
    <location>
        <begin position="1"/>
        <end position="18"/>
    </location>
</feature>
<evidence type="ECO:0000313" key="11">
    <source>
        <dbReference type="EMBL" id="EXI61238.1"/>
    </source>
</evidence>
<keyword evidence="2" id="KW-1134">Transmembrane beta strand</keyword>
<keyword evidence="5" id="KW-0472">Membrane</keyword>
<dbReference type="EMBL" id="JANJ01000010">
    <property type="protein sequence ID" value="EXI61238.1"/>
    <property type="molecule type" value="Genomic_DNA"/>
</dbReference>
<evidence type="ECO:0000259" key="10">
    <source>
        <dbReference type="Pfam" id="PF24575"/>
    </source>
</evidence>
<reference evidence="11 12" key="1">
    <citation type="journal article" date="2014" name="Genome Announc.">
        <title>Genome Sequence of a Presumptive Mannheimia haemolytica Strain with an A1/A6-Cross-Reactive Serotype from a White-Tailed Deer (Odocoileus virginianus).</title>
        <authorList>
            <person name="Lawrence P.K."/>
            <person name="Bey R.F."/>
            <person name="Wiener B."/>
            <person name="Kittichotirat W."/>
            <person name="Bumgarner R.E."/>
        </authorList>
    </citation>
    <scope>NUCLEOTIDE SEQUENCE [LARGE SCALE GENOMIC DNA]</scope>
    <source>
        <strain evidence="11 12">PKL10</strain>
    </source>
</reference>
<dbReference type="InterPro" id="IPR007655">
    <property type="entry name" value="Slam_C"/>
</dbReference>
<feature type="domain" description="Surface lipoprotein assembly modifier C-terminal" evidence="9">
    <location>
        <begin position="195"/>
        <end position="482"/>
    </location>
</feature>
<keyword evidence="12" id="KW-1185">Reference proteome</keyword>
<gene>
    <name evidence="11" type="ORF">AK33_00080</name>
</gene>
<dbReference type="AlphaFoldDB" id="A0A011LVK1"/>
<keyword evidence="4 8" id="KW-0732">Signal</keyword>
<evidence type="ECO:0000256" key="2">
    <source>
        <dbReference type="ARBA" id="ARBA00022452"/>
    </source>
</evidence>
<comment type="subcellular location">
    <subcellularLocation>
        <location evidence="1">Cell outer membrane</location>
        <topology evidence="1">Multi-pass membrane protein</topology>
    </subcellularLocation>
</comment>
<name>A0A011LVK1_9PAST</name>
<comment type="similarity">
    <text evidence="7">Belongs to the Slam family.</text>
</comment>
<proteinExistence type="inferred from homology"/>
<evidence type="ECO:0000256" key="8">
    <source>
        <dbReference type="SAM" id="SignalP"/>
    </source>
</evidence>
<dbReference type="Pfam" id="PF24575">
    <property type="entry name" value="TPR_Slam"/>
    <property type="match status" value="1"/>
</dbReference>
<organism evidence="11 12">
    <name type="scientific">Mannheimia granulomatis</name>
    <dbReference type="NCBI Taxonomy" id="85402"/>
    <lineage>
        <taxon>Bacteria</taxon>
        <taxon>Pseudomonadati</taxon>
        <taxon>Pseudomonadota</taxon>
        <taxon>Gammaproteobacteria</taxon>
        <taxon>Pasteurellales</taxon>
        <taxon>Pasteurellaceae</taxon>
        <taxon>Mannheimia</taxon>
    </lineage>
</organism>
<dbReference type="STRING" id="1122190.GCA_000621105_02147"/>
<dbReference type="InterPro" id="IPR057556">
    <property type="entry name" value="TPR_Slam"/>
</dbReference>
<dbReference type="Proteomes" id="UP000054123">
    <property type="component" value="Unassembled WGS sequence"/>
</dbReference>
<dbReference type="GO" id="GO:0009279">
    <property type="term" value="C:cell outer membrane"/>
    <property type="evidence" value="ECO:0007669"/>
    <property type="project" value="UniProtKB-SubCell"/>
</dbReference>
<evidence type="ECO:0000256" key="3">
    <source>
        <dbReference type="ARBA" id="ARBA00022692"/>
    </source>
</evidence>
<sequence>MKKTLFTFLALSTPFVLADDKTQQIQEQLDNQRMQQNRYMEPAEHRVKPLNIKAKNQGKRVSITPQELSRQPQLLNSAMLTALVMNHTDNVIFLRPIYQQLPENEQNEQILLWAEAIQQKSERNYSGSIRLYRTLIAQNPQSQPIRFQLAVALFENRETEAAEEQFRKLQTEQLPAEIAHIIEQYLNAINKQDNWNFQGGLTYLNDPNINNAPDSGITYKGWTPPKKESAQGTGFNFDADKKWSWGNGFFHQFRLNGSGKYYWNNKKYNEYSLRESLGLGYQNAKHRIMVLPFLEQMWYSGGSSQSTSTKRYSKAGGINARWHYWLTPQWQSVLNYEYAEQRYTRRKHLNGNYHFVAPSLYYYPNSQQYWFVGANFNRTSTRDLDDSFIRRGLTLGWGQEWKNGLSSQLSVSYALKQYRGPNFFNIIQKNKEYGIQASLWHRAVHFWGITPRLTWSYTKVKSNHPFNNYDKNRIYLDFSHTF</sequence>
<keyword evidence="6" id="KW-0998">Cell outer membrane</keyword>
<dbReference type="Gene3D" id="1.25.40.10">
    <property type="entry name" value="Tetratricopeptide repeat domain"/>
    <property type="match status" value="1"/>
</dbReference>
<dbReference type="InterPro" id="IPR011990">
    <property type="entry name" value="TPR-like_helical_dom_sf"/>
</dbReference>
<keyword evidence="3" id="KW-0812">Transmembrane</keyword>
<evidence type="ECO:0000256" key="4">
    <source>
        <dbReference type="ARBA" id="ARBA00022729"/>
    </source>
</evidence>
<feature type="chain" id="PRO_5001461929" evidence="8">
    <location>
        <begin position="19"/>
        <end position="482"/>
    </location>
</feature>
<protein>
    <submittedName>
        <fullName evidence="11">Membrane protein</fullName>
    </submittedName>
</protein>
<dbReference type="SUPFAM" id="SSF48452">
    <property type="entry name" value="TPR-like"/>
    <property type="match status" value="1"/>
</dbReference>
<evidence type="ECO:0000256" key="6">
    <source>
        <dbReference type="ARBA" id="ARBA00023237"/>
    </source>
</evidence>
<accession>A0A011LVK1</accession>